<dbReference type="InterPro" id="IPR025669">
    <property type="entry name" value="AAA_dom"/>
</dbReference>
<dbReference type="CDD" id="cd02042">
    <property type="entry name" value="ParAB_family"/>
    <property type="match status" value="1"/>
</dbReference>
<dbReference type="InterPro" id="IPR027417">
    <property type="entry name" value="P-loop_NTPase"/>
</dbReference>
<dbReference type="PANTHER" id="PTHR13696:SF52">
    <property type="entry name" value="PARA FAMILY PROTEIN CT_582"/>
    <property type="match status" value="1"/>
</dbReference>
<dbReference type="FunFam" id="3.40.50.300:FF:000285">
    <property type="entry name" value="Sporulation initiation inhibitor Soj"/>
    <property type="match status" value="1"/>
</dbReference>
<feature type="domain" description="AAA" evidence="4">
    <location>
        <begin position="268"/>
        <end position="443"/>
    </location>
</feature>
<name>A0AAE4CUN0_9ACTN</name>
<dbReference type="EMBL" id="JAVDYC010000001">
    <property type="protein sequence ID" value="MDR7323563.1"/>
    <property type="molecule type" value="Genomic_DNA"/>
</dbReference>
<evidence type="ECO:0000313" key="5">
    <source>
        <dbReference type="EMBL" id="MDR7323563.1"/>
    </source>
</evidence>
<evidence type="ECO:0000256" key="1">
    <source>
        <dbReference type="ARBA" id="ARBA00006976"/>
    </source>
</evidence>
<feature type="region of interest" description="Disordered" evidence="3">
    <location>
        <begin position="1"/>
        <end position="32"/>
    </location>
</feature>
<reference evidence="5 6" key="1">
    <citation type="submission" date="2023-07" db="EMBL/GenBank/DDBJ databases">
        <title>Sequencing the genomes of 1000 actinobacteria strains.</title>
        <authorList>
            <person name="Klenk H.-P."/>
        </authorList>
    </citation>
    <scope>NUCLEOTIDE SEQUENCE [LARGE SCALE GENOMIC DNA]</scope>
    <source>
        <strain evidence="5 6">DSM 44711</strain>
    </source>
</reference>
<proteinExistence type="inferred from homology"/>
<sequence length="528" mass="55731">MGAPAARRSAPGLLSSSPLDAVPVDTEASAPAPAARVPGFPAPVAVPVAAVPLLPATFTAPLSASLASRLASGLRPPPEIDPLLEAPDGTGWPDCEAHCSGVLRLTPGFMVFSSEGLSFPVKHGPDGRGHGRPTAVGWPRVDSVDSSEFGRDDTVQDYGSYPGSSSYPVSRETRYDGSPGEPSYGRIDPAPVGPGGYEGEEYPVPQPRVGNGYGGPELPTETDSDPYVSRETPAPADVDLPLAMEALRAVQILNPSGEVTMPRPAHPRIMCVANQKGGVGKTTTTVNLAVALALHGNRVLVVDLDPQGNASTGLNVPHHAGVPDVYDCLIDNVPLADVAQGVEGIPNLWCVPATIDLAGAEIELVSVVARESRLSRAIKSHPEQFDYVFIDCPPSLGLLTVNALVAAQEVLIPIQCEYYALEGLNQLINNINLVRQHLNPTLDVSTILLTMYDRRTRLADAVEQDVRNHFGDKVLQAVIPRNVRVSEAPSYGQSVVTYDPGSRGATSYFEAAREIAERGATENLGRNG</sequence>
<comment type="similarity">
    <text evidence="1">Belongs to the ParA family.</text>
</comment>
<comment type="caution">
    <text evidence="5">The sequence shown here is derived from an EMBL/GenBank/DDBJ whole genome shotgun (WGS) entry which is preliminary data.</text>
</comment>
<evidence type="ECO:0000313" key="6">
    <source>
        <dbReference type="Proteomes" id="UP001183629"/>
    </source>
</evidence>
<feature type="region of interest" description="Disordered" evidence="3">
    <location>
        <begin position="121"/>
        <end position="227"/>
    </location>
</feature>
<evidence type="ECO:0000256" key="3">
    <source>
        <dbReference type="SAM" id="MobiDB-lite"/>
    </source>
</evidence>
<dbReference type="AlphaFoldDB" id="A0AAE4CUN0"/>
<evidence type="ECO:0000256" key="2">
    <source>
        <dbReference type="ARBA" id="ARBA00059092"/>
    </source>
</evidence>
<evidence type="ECO:0000259" key="4">
    <source>
        <dbReference type="Pfam" id="PF13614"/>
    </source>
</evidence>
<accession>A0AAE4CUN0</accession>
<dbReference type="Pfam" id="PF13614">
    <property type="entry name" value="AAA_31"/>
    <property type="match status" value="1"/>
</dbReference>
<dbReference type="PANTHER" id="PTHR13696">
    <property type="entry name" value="P-LOOP CONTAINING NUCLEOSIDE TRIPHOSPHATE HYDROLASE"/>
    <property type="match status" value="1"/>
</dbReference>
<gene>
    <name evidence="5" type="ORF">J2S44_003813</name>
</gene>
<protein>
    <submittedName>
        <fullName evidence="5">Cellulose biosynthesis protein BcsQ</fullName>
    </submittedName>
</protein>
<keyword evidence="6" id="KW-1185">Reference proteome</keyword>
<comment type="function">
    <text evidence="2">May play a role in septum formation.</text>
</comment>
<dbReference type="InterPro" id="IPR050678">
    <property type="entry name" value="DNA_Partitioning_ATPase"/>
</dbReference>
<organism evidence="5 6">
    <name type="scientific">Catenuloplanes niger</name>
    <dbReference type="NCBI Taxonomy" id="587534"/>
    <lineage>
        <taxon>Bacteria</taxon>
        <taxon>Bacillati</taxon>
        <taxon>Actinomycetota</taxon>
        <taxon>Actinomycetes</taxon>
        <taxon>Micromonosporales</taxon>
        <taxon>Micromonosporaceae</taxon>
        <taxon>Catenuloplanes</taxon>
    </lineage>
</organism>
<dbReference type="Proteomes" id="UP001183629">
    <property type="component" value="Unassembled WGS sequence"/>
</dbReference>
<dbReference type="SUPFAM" id="SSF52540">
    <property type="entry name" value="P-loop containing nucleoside triphosphate hydrolases"/>
    <property type="match status" value="1"/>
</dbReference>
<feature type="compositionally biased region" description="Low complexity" evidence="3">
    <location>
        <begin position="158"/>
        <end position="168"/>
    </location>
</feature>
<dbReference type="Gene3D" id="3.40.50.300">
    <property type="entry name" value="P-loop containing nucleotide triphosphate hydrolases"/>
    <property type="match status" value="1"/>
</dbReference>